<dbReference type="Gene3D" id="1.10.10.10">
    <property type="entry name" value="Winged helix-like DNA-binding domain superfamily/Winged helix DNA-binding domain"/>
    <property type="match status" value="1"/>
</dbReference>
<dbReference type="InterPro" id="IPR058163">
    <property type="entry name" value="LysR-type_TF_proteobact-type"/>
</dbReference>
<dbReference type="PANTHER" id="PTHR30537">
    <property type="entry name" value="HTH-TYPE TRANSCRIPTIONAL REGULATOR"/>
    <property type="match status" value="1"/>
</dbReference>
<evidence type="ECO:0000259" key="5">
    <source>
        <dbReference type="PROSITE" id="PS50931"/>
    </source>
</evidence>
<dbReference type="InterPro" id="IPR000847">
    <property type="entry name" value="LysR_HTH_N"/>
</dbReference>
<dbReference type="SUPFAM" id="SSF53850">
    <property type="entry name" value="Periplasmic binding protein-like II"/>
    <property type="match status" value="1"/>
</dbReference>
<dbReference type="InterPro" id="IPR036388">
    <property type="entry name" value="WH-like_DNA-bd_sf"/>
</dbReference>
<dbReference type="Pfam" id="PF00126">
    <property type="entry name" value="HTH_1"/>
    <property type="match status" value="1"/>
</dbReference>
<keyword evidence="2" id="KW-0805">Transcription regulation</keyword>
<protein>
    <submittedName>
        <fullName evidence="6">LysR family transcriptional regulator</fullName>
    </submittedName>
</protein>
<organism evidence="6 7">
    <name type="scientific">Piscinibacter gummiphilus</name>
    <dbReference type="NCBI Taxonomy" id="946333"/>
    <lineage>
        <taxon>Bacteria</taxon>
        <taxon>Pseudomonadati</taxon>
        <taxon>Pseudomonadota</taxon>
        <taxon>Betaproteobacteria</taxon>
        <taxon>Burkholderiales</taxon>
        <taxon>Sphaerotilaceae</taxon>
        <taxon>Piscinibacter</taxon>
    </lineage>
</organism>
<accession>A0ABZ0CTG0</accession>
<evidence type="ECO:0000313" key="7">
    <source>
        <dbReference type="Proteomes" id="UP001303946"/>
    </source>
</evidence>
<evidence type="ECO:0000256" key="1">
    <source>
        <dbReference type="ARBA" id="ARBA00009437"/>
    </source>
</evidence>
<reference evidence="6 7" key="1">
    <citation type="submission" date="2023-10" db="EMBL/GenBank/DDBJ databases">
        <title>Bacteria for the degradation of biodegradable plastic PBAT(Polybutylene adipate terephthalate).</title>
        <authorList>
            <person name="Weon H.-Y."/>
            <person name="Yeon J."/>
        </authorList>
    </citation>
    <scope>NUCLEOTIDE SEQUENCE [LARGE SCALE GENOMIC DNA]</scope>
    <source>
        <strain evidence="6 7">SBD 7-3</strain>
    </source>
</reference>
<evidence type="ECO:0000313" key="6">
    <source>
        <dbReference type="EMBL" id="WOB08270.1"/>
    </source>
</evidence>
<dbReference type="SUPFAM" id="SSF46785">
    <property type="entry name" value="Winged helix' DNA-binding domain"/>
    <property type="match status" value="1"/>
</dbReference>
<evidence type="ECO:0000256" key="3">
    <source>
        <dbReference type="ARBA" id="ARBA00023125"/>
    </source>
</evidence>
<dbReference type="Gene3D" id="3.40.190.290">
    <property type="match status" value="1"/>
</dbReference>
<proteinExistence type="inferred from homology"/>
<name>A0ABZ0CTG0_9BURK</name>
<sequence length="313" mass="34060">MATLDPRVDLLWPQVHTLVLLAQTASYTQVAQRLGLSKAAVSQRISDLERTVGQTLVQRTTRSVRLTEAGQRLAEQTTESFALIARSVGEARDLATQPRGLVRMTAPVALGRQHLAPQLETFLRAQPEVRVELDLSDRFATLAHEGYDLAVRHTSAPPDNHVAWKLCNSRALLVASHAYLKRHGTPTHPSELAQHACLAYLRPGPTVWQLERAARSGPERVNVTVQGPLRAGNSEVLRDAALSGLGIALVPDFSAVAALRARRLRVVLPAWRPVGAFGDALYALHPWSPTTPKAVQALVAHLKQGFSAGFPSE</sequence>
<keyword evidence="7" id="KW-1185">Reference proteome</keyword>
<dbReference type="CDD" id="cd08422">
    <property type="entry name" value="PBP2_CrgA_like"/>
    <property type="match status" value="1"/>
</dbReference>
<dbReference type="InterPro" id="IPR036390">
    <property type="entry name" value="WH_DNA-bd_sf"/>
</dbReference>
<keyword evidence="4" id="KW-0804">Transcription</keyword>
<dbReference type="PANTHER" id="PTHR30537:SF5">
    <property type="entry name" value="HTH-TYPE TRANSCRIPTIONAL ACTIVATOR TTDR-RELATED"/>
    <property type="match status" value="1"/>
</dbReference>
<dbReference type="PROSITE" id="PS50931">
    <property type="entry name" value="HTH_LYSR"/>
    <property type="match status" value="1"/>
</dbReference>
<comment type="similarity">
    <text evidence="1">Belongs to the LysR transcriptional regulatory family.</text>
</comment>
<evidence type="ECO:0000256" key="2">
    <source>
        <dbReference type="ARBA" id="ARBA00023015"/>
    </source>
</evidence>
<dbReference type="EMBL" id="CP136336">
    <property type="protein sequence ID" value="WOB08270.1"/>
    <property type="molecule type" value="Genomic_DNA"/>
</dbReference>
<gene>
    <name evidence="6" type="ORF">RXV79_25645</name>
</gene>
<dbReference type="InterPro" id="IPR005119">
    <property type="entry name" value="LysR_subst-bd"/>
</dbReference>
<dbReference type="Pfam" id="PF03466">
    <property type="entry name" value="LysR_substrate"/>
    <property type="match status" value="1"/>
</dbReference>
<dbReference type="Proteomes" id="UP001303946">
    <property type="component" value="Chromosome"/>
</dbReference>
<dbReference type="RefSeq" id="WP_316700981.1">
    <property type="nucleotide sequence ID" value="NZ_CP136336.1"/>
</dbReference>
<keyword evidence="3" id="KW-0238">DNA-binding</keyword>
<evidence type="ECO:0000256" key="4">
    <source>
        <dbReference type="ARBA" id="ARBA00023163"/>
    </source>
</evidence>
<feature type="domain" description="HTH lysR-type" evidence="5">
    <location>
        <begin position="10"/>
        <end position="67"/>
    </location>
</feature>